<dbReference type="SUPFAM" id="SSF103190">
    <property type="entry name" value="Sensory domain-like"/>
    <property type="match status" value="1"/>
</dbReference>
<evidence type="ECO:0000256" key="7">
    <source>
        <dbReference type="ARBA" id="ARBA00023136"/>
    </source>
</evidence>
<organism evidence="14 15">
    <name type="scientific">Tigheibacillus halophilus</name>
    <dbReference type="NCBI Taxonomy" id="361280"/>
    <lineage>
        <taxon>Bacteria</taxon>
        <taxon>Bacillati</taxon>
        <taxon>Bacillota</taxon>
        <taxon>Bacilli</taxon>
        <taxon>Bacillales</taxon>
        <taxon>Bacillaceae</taxon>
        <taxon>Tigheibacillus</taxon>
    </lineage>
</organism>
<dbReference type="Gene3D" id="1.10.8.500">
    <property type="entry name" value="HAMP domain in histidine kinase"/>
    <property type="match status" value="1"/>
</dbReference>
<keyword evidence="5 11" id="KW-0812">Transmembrane</keyword>
<keyword evidence="3" id="KW-0488">Methylation</keyword>
<keyword evidence="15" id="KW-1185">Reference proteome</keyword>
<proteinExistence type="inferred from homology"/>
<dbReference type="CDD" id="cd11386">
    <property type="entry name" value="MCP_signal"/>
    <property type="match status" value="1"/>
</dbReference>
<evidence type="ECO:0000313" key="15">
    <source>
        <dbReference type="Proteomes" id="UP001281447"/>
    </source>
</evidence>
<dbReference type="Pfam" id="PF02743">
    <property type="entry name" value="dCache_1"/>
    <property type="match status" value="1"/>
</dbReference>
<comment type="caution">
    <text evidence="14">The sequence shown here is derived from an EMBL/GenBank/DDBJ whole genome shotgun (WGS) entry which is preliminary data.</text>
</comment>
<dbReference type="Pfam" id="PF00015">
    <property type="entry name" value="MCPsignal"/>
    <property type="match status" value="1"/>
</dbReference>
<dbReference type="InterPro" id="IPR004089">
    <property type="entry name" value="MCPsignal_dom"/>
</dbReference>
<evidence type="ECO:0000256" key="9">
    <source>
        <dbReference type="ARBA" id="ARBA00029447"/>
    </source>
</evidence>
<evidence type="ECO:0000313" key="14">
    <source>
        <dbReference type="EMBL" id="MDY0395105.1"/>
    </source>
</evidence>
<dbReference type="PANTHER" id="PTHR32089:SF114">
    <property type="entry name" value="METHYL-ACCEPTING CHEMOTAXIS PROTEIN MCPB"/>
    <property type="match status" value="1"/>
</dbReference>
<protein>
    <submittedName>
        <fullName evidence="14">Methyl-accepting chemotaxis protein</fullName>
    </submittedName>
</protein>
<feature type="transmembrane region" description="Helical" evidence="11">
    <location>
        <begin position="255"/>
        <end position="278"/>
    </location>
</feature>
<dbReference type="InterPro" id="IPR029151">
    <property type="entry name" value="Sensor-like_sf"/>
</dbReference>
<keyword evidence="6 11" id="KW-1133">Transmembrane helix</keyword>
<evidence type="ECO:0000256" key="2">
    <source>
        <dbReference type="ARBA" id="ARBA00022475"/>
    </source>
</evidence>
<dbReference type="SMART" id="SM00304">
    <property type="entry name" value="HAMP"/>
    <property type="match status" value="1"/>
</dbReference>
<reference evidence="14 15" key="1">
    <citation type="submission" date="2023-10" db="EMBL/GenBank/DDBJ databases">
        <title>Virgibacillus halophilus 5B73C genome.</title>
        <authorList>
            <person name="Miliotis G."/>
            <person name="Sengupta P."/>
            <person name="Hameed A."/>
            <person name="Chuvochina M."/>
            <person name="Mcdonagh F."/>
            <person name="Simpson A.C."/>
            <person name="Singh N.K."/>
            <person name="Rekha P.D."/>
            <person name="Raman K."/>
            <person name="Hugenholtz P."/>
            <person name="Venkateswaran K."/>
        </authorList>
    </citation>
    <scope>NUCLEOTIDE SEQUENCE [LARGE SCALE GENOMIC DNA]</scope>
    <source>
        <strain evidence="14 15">5B73C</strain>
    </source>
</reference>
<dbReference type="PRINTS" id="PR00260">
    <property type="entry name" value="CHEMTRNSDUCR"/>
</dbReference>
<evidence type="ECO:0000256" key="3">
    <source>
        <dbReference type="ARBA" id="ARBA00022481"/>
    </source>
</evidence>
<feature type="domain" description="HAMP" evidence="13">
    <location>
        <begin position="279"/>
        <end position="331"/>
    </location>
</feature>
<dbReference type="InterPro" id="IPR004090">
    <property type="entry name" value="Chemotax_Me-accpt_rcpt"/>
</dbReference>
<dbReference type="InterPro" id="IPR003660">
    <property type="entry name" value="HAMP_dom"/>
</dbReference>
<evidence type="ECO:0000256" key="6">
    <source>
        <dbReference type="ARBA" id="ARBA00022989"/>
    </source>
</evidence>
<keyword evidence="7 11" id="KW-0472">Membrane</keyword>
<evidence type="ECO:0000256" key="4">
    <source>
        <dbReference type="ARBA" id="ARBA00022500"/>
    </source>
</evidence>
<comment type="similarity">
    <text evidence="9">Belongs to the methyl-accepting chemotaxis (MCP) protein family.</text>
</comment>
<evidence type="ECO:0000256" key="11">
    <source>
        <dbReference type="SAM" id="Phobius"/>
    </source>
</evidence>
<dbReference type="Gene3D" id="3.30.450.20">
    <property type="entry name" value="PAS domain"/>
    <property type="match status" value="2"/>
</dbReference>
<dbReference type="Proteomes" id="UP001281447">
    <property type="component" value="Unassembled WGS sequence"/>
</dbReference>
<keyword evidence="4" id="KW-0145">Chemotaxis</keyword>
<dbReference type="CDD" id="cd06225">
    <property type="entry name" value="HAMP"/>
    <property type="match status" value="1"/>
</dbReference>
<evidence type="ECO:0000256" key="8">
    <source>
        <dbReference type="ARBA" id="ARBA00023224"/>
    </source>
</evidence>
<evidence type="ECO:0000256" key="1">
    <source>
        <dbReference type="ARBA" id="ARBA00004651"/>
    </source>
</evidence>
<dbReference type="CDD" id="cd18773">
    <property type="entry name" value="PDC1_HK_sensor"/>
    <property type="match status" value="1"/>
</dbReference>
<keyword evidence="8 10" id="KW-0807">Transducer</keyword>
<dbReference type="SMART" id="SM00283">
    <property type="entry name" value="MA"/>
    <property type="match status" value="1"/>
</dbReference>
<sequence length="636" mass="69101">MIPSLVIFYTAYTSAKNTIDRQLKDSALGNVEIVNQTIDQFIRAQMENVDYLSHAINPGKMKNNSDKEIRLLLDTIQDSKKDVEQTYVGSETGEFMNSPTSFKNPPDYDPRERPWYQTAMENKGEVIITDPYVSKSSEQVVVTLAKATPDGKGVVAVNLKLGNLTEMINQINIGKEGYVSLLDTTGHYISDPNLEAGSEAKSDLFNKLNATKAGKFQYGKGSKESNRSFTTSDISGWKTVGTMFQSEVKQTIHPILKSTLIVIAISLVLGGLIVLFIIRSINQPINKLLLASREMSKGNLSEPITLSKNDELGQLAQSFNQMREKLNAIIMSVRDKSTGLAASAEQLTASTEQNTLATEQISSSIQEVAAGMETQSASLEKSSQSATEVSRVLQQITSSSEQVTETTVHALSVVKEGNAALETSVGQMDYIKETVHELSNSIEGLGRNSQEISKIVDVIKDIADQTNLLALNAAIEAARAGEHGKGFAVVASEVRKLAEQSSQSSEQIRKMIEMIQEETNSAVKSMEVGTTEVEKGIHVVNNAGKSFTAISDFVNDISDQAGIVTAKMQEVASSVDQFVQTFDEVTTVADTTADGAQNVSASTQEQLASMEEIRGSASSLTEMAEELQELVEQFKL</sequence>
<dbReference type="Gene3D" id="1.10.287.950">
    <property type="entry name" value="Methyl-accepting chemotaxis protein"/>
    <property type="match status" value="1"/>
</dbReference>
<name>A0ABU5C6Z3_9BACI</name>
<evidence type="ECO:0000259" key="13">
    <source>
        <dbReference type="PROSITE" id="PS50885"/>
    </source>
</evidence>
<evidence type="ECO:0000256" key="10">
    <source>
        <dbReference type="PROSITE-ProRule" id="PRU00284"/>
    </source>
</evidence>
<gene>
    <name evidence="14" type="ORF">RWE15_12590</name>
</gene>
<accession>A0ABU5C6Z3</accession>
<dbReference type="SUPFAM" id="SSF58104">
    <property type="entry name" value="Methyl-accepting chemotaxis protein (MCP) signaling domain"/>
    <property type="match status" value="1"/>
</dbReference>
<dbReference type="PROSITE" id="PS50111">
    <property type="entry name" value="CHEMOTAXIS_TRANSDUC_2"/>
    <property type="match status" value="1"/>
</dbReference>
<keyword evidence="2" id="KW-1003">Cell membrane</keyword>
<dbReference type="InterPro" id="IPR033479">
    <property type="entry name" value="dCache_1"/>
</dbReference>
<evidence type="ECO:0000256" key="5">
    <source>
        <dbReference type="ARBA" id="ARBA00022692"/>
    </source>
</evidence>
<comment type="subcellular location">
    <subcellularLocation>
        <location evidence="1">Cell membrane</location>
        <topology evidence="1">Multi-pass membrane protein</topology>
    </subcellularLocation>
</comment>
<evidence type="ECO:0000259" key="12">
    <source>
        <dbReference type="PROSITE" id="PS50111"/>
    </source>
</evidence>
<dbReference type="CDD" id="cd12912">
    <property type="entry name" value="PDC2_MCP_like"/>
    <property type="match status" value="1"/>
</dbReference>
<dbReference type="PROSITE" id="PS50885">
    <property type="entry name" value="HAMP"/>
    <property type="match status" value="1"/>
</dbReference>
<dbReference type="Pfam" id="PF00672">
    <property type="entry name" value="HAMP"/>
    <property type="match status" value="1"/>
</dbReference>
<feature type="domain" description="Methyl-accepting transducer" evidence="12">
    <location>
        <begin position="350"/>
        <end position="586"/>
    </location>
</feature>
<dbReference type="PANTHER" id="PTHR32089">
    <property type="entry name" value="METHYL-ACCEPTING CHEMOTAXIS PROTEIN MCPB"/>
    <property type="match status" value="1"/>
</dbReference>
<dbReference type="EMBL" id="JAWDIP010000003">
    <property type="protein sequence ID" value="MDY0395105.1"/>
    <property type="molecule type" value="Genomic_DNA"/>
</dbReference>